<gene>
    <name evidence="9" type="ORF">FE784_30370</name>
</gene>
<dbReference type="EMBL" id="VDCQ01000058">
    <property type="protein sequence ID" value="TNJ62474.1"/>
    <property type="molecule type" value="Genomic_DNA"/>
</dbReference>
<accession>A0A5C4T0F1</accession>
<sequence length="360" mass="41098">MQEKLSPFHLTIFIYMIQTGIVVFTLPQLLAENFGTNGWLILIVISLIVSLNIGMISVVFRLGNGKSMFAIMEQSIPKALLYPFYTLLVCVWSMFGCLITKNYVLIFQMIAFPTTPPMLFKLAVDVLVFLLMIKTVYNISKAATVFFWMIIWMVLLLFFFFGDFEWARLTPFVFQNGQPSIKGFVTIFTSFLGYELSLLLMPYCDRKTKFARSVLAGNAILAFNYLFFSIVAFGFYGYESLKNLEFPLLNLLAYVQLPFIQAIENLMYGGFLFPIIITTVMYCWSAKETLQQMIPASGKLLAFLIVFLVYWISYIPEVLSEVQRWIGYLSYVELAVSFGLPAVLIVLLLVQRRKGGVADA</sequence>
<keyword evidence="10" id="KW-1185">Reference proteome</keyword>
<dbReference type="Pfam" id="PF03845">
    <property type="entry name" value="Spore_permease"/>
    <property type="match status" value="1"/>
</dbReference>
<feature type="transmembrane region" description="Helical" evidence="8">
    <location>
        <begin position="215"/>
        <end position="238"/>
    </location>
</feature>
<dbReference type="RefSeq" id="WP_139606020.1">
    <property type="nucleotide sequence ID" value="NZ_VDCQ01000058.1"/>
</dbReference>
<feature type="transmembrane region" description="Helical" evidence="8">
    <location>
        <begin position="12"/>
        <end position="31"/>
    </location>
</feature>
<feature type="transmembrane region" description="Helical" evidence="8">
    <location>
        <begin position="181"/>
        <end position="203"/>
    </location>
</feature>
<evidence type="ECO:0000256" key="5">
    <source>
        <dbReference type="ARBA" id="ARBA00022692"/>
    </source>
</evidence>
<feature type="transmembrane region" description="Helical" evidence="8">
    <location>
        <begin position="37"/>
        <end position="60"/>
    </location>
</feature>
<evidence type="ECO:0000256" key="4">
    <source>
        <dbReference type="ARBA" id="ARBA00022544"/>
    </source>
</evidence>
<evidence type="ECO:0000313" key="10">
    <source>
        <dbReference type="Proteomes" id="UP000307943"/>
    </source>
</evidence>
<dbReference type="PANTHER" id="PTHR34975">
    <property type="entry name" value="SPORE GERMINATION PROTEIN A2"/>
    <property type="match status" value="1"/>
</dbReference>
<dbReference type="OrthoDB" id="2957438at2"/>
<dbReference type="GO" id="GO:0016020">
    <property type="term" value="C:membrane"/>
    <property type="evidence" value="ECO:0007669"/>
    <property type="project" value="UniProtKB-SubCell"/>
</dbReference>
<evidence type="ECO:0000256" key="3">
    <source>
        <dbReference type="ARBA" id="ARBA00022448"/>
    </source>
</evidence>
<keyword evidence="6 8" id="KW-1133">Transmembrane helix</keyword>
<keyword evidence="4" id="KW-0309">Germination</keyword>
<name>A0A5C4T0F1_9BACL</name>
<feature type="transmembrane region" description="Helical" evidence="8">
    <location>
        <begin position="296"/>
        <end position="313"/>
    </location>
</feature>
<evidence type="ECO:0000256" key="6">
    <source>
        <dbReference type="ARBA" id="ARBA00022989"/>
    </source>
</evidence>
<feature type="transmembrane region" description="Helical" evidence="8">
    <location>
        <begin position="266"/>
        <end position="284"/>
    </location>
</feature>
<comment type="caution">
    <text evidence="9">The sequence shown here is derived from an EMBL/GenBank/DDBJ whole genome shotgun (WGS) entry which is preliminary data.</text>
</comment>
<evidence type="ECO:0000313" key="9">
    <source>
        <dbReference type="EMBL" id="TNJ62474.1"/>
    </source>
</evidence>
<evidence type="ECO:0000256" key="1">
    <source>
        <dbReference type="ARBA" id="ARBA00004141"/>
    </source>
</evidence>
<dbReference type="PANTHER" id="PTHR34975:SF2">
    <property type="entry name" value="SPORE GERMINATION PROTEIN A2"/>
    <property type="match status" value="1"/>
</dbReference>
<keyword evidence="7 8" id="KW-0472">Membrane</keyword>
<evidence type="ECO:0000256" key="2">
    <source>
        <dbReference type="ARBA" id="ARBA00007998"/>
    </source>
</evidence>
<dbReference type="InterPro" id="IPR004761">
    <property type="entry name" value="Spore_GerAB"/>
</dbReference>
<feature type="transmembrane region" description="Helical" evidence="8">
    <location>
        <begin position="144"/>
        <end position="161"/>
    </location>
</feature>
<proteinExistence type="inferred from homology"/>
<protein>
    <submittedName>
        <fullName evidence="9">Spore gernimation protein</fullName>
    </submittedName>
</protein>
<feature type="transmembrane region" description="Helical" evidence="8">
    <location>
        <begin position="118"/>
        <end position="137"/>
    </location>
</feature>
<evidence type="ECO:0000256" key="8">
    <source>
        <dbReference type="SAM" id="Phobius"/>
    </source>
</evidence>
<keyword evidence="5 8" id="KW-0812">Transmembrane</keyword>
<comment type="subcellular location">
    <subcellularLocation>
        <location evidence="1">Membrane</location>
        <topology evidence="1">Multi-pass membrane protein</topology>
    </subcellularLocation>
</comment>
<evidence type="ECO:0000256" key="7">
    <source>
        <dbReference type="ARBA" id="ARBA00023136"/>
    </source>
</evidence>
<organism evidence="9 10">
    <name type="scientific">Paenibacillus hemerocallicola</name>
    <dbReference type="NCBI Taxonomy" id="1172614"/>
    <lineage>
        <taxon>Bacteria</taxon>
        <taxon>Bacillati</taxon>
        <taxon>Bacillota</taxon>
        <taxon>Bacilli</taxon>
        <taxon>Bacillales</taxon>
        <taxon>Paenibacillaceae</taxon>
        <taxon>Paenibacillus</taxon>
    </lineage>
</organism>
<feature type="transmembrane region" description="Helical" evidence="8">
    <location>
        <begin position="80"/>
        <end position="106"/>
    </location>
</feature>
<dbReference type="AlphaFoldDB" id="A0A5C4T0F1"/>
<keyword evidence="3" id="KW-0813">Transport</keyword>
<comment type="similarity">
    <text evidence="2">Belongs to the amino acid-polyamine-organocation (APC) superfamily. Spore germination protein (SGP) (TC 2.A.3.9) family.</text>
</comment>
<dbReference type="Proteomes" id="UP000307943">
    <property type="component" value="Unassembled WGS sequence"/>
</dbReference>
<dbReference type="GO" id="GO:0009847">
    <property type="term" value="P:spore germination"/>
    <property type="evidence" value="ECO:0007669"/>
    <property type="project" value="InterPro"/>
</dbReference>
<reference evidence="9 10" key="1">
    <citation type="submission" date="2019-05" db="EMBL/GenBank/DDBJ databases">
        <title>We sequenced the genome of Paenibacillus hemerocallicola KCTC 33185 for further insight into its adaptation and study the phylogeny of Paenibacillus.</title>
        <authorList>
            <person name="Narsing Rao M.P."/>
        </authorList>
    </citation>
    <scope>NUCLEOTIDE SEQUENCE [LARGE SCALE GENOMIC DNA]</scope>
    <source>
        <strain evidence="9 10">KCTC 33185</strain>
    </source>
</reference>
<feature type="transmembrane region" description="Helical" evidence="8">
    <location>
        <begin position="325"/>
        <end position="350"/>
    </location>
</feature>